<dbReference type="STRING" id="3088.A0A383VM18"/>
<accession>A0A383VM18</accession>
<dbReference type="Gene3D" id="1.25.40.420">
    <property type="match status" value="1"/>
</dbReference>
<sequence length="440" mass="48065">MSAAAPDYSDLYGSTELSDISMVLAEHAEHLNLHVDTDGGWSNGKLKISIPVPAGQLAEGELLVRGMYAARPDVSACSQEQLLQLLLLADSYGVPKVLAAETAAFASIAPADIQWETINALYELPPGCAELDACKPLFAAAGEKLQQELGDLELVWADEDKQQLLLDLPQPALLQLLQDGRTRVASENTVFYTVESWWWSRVDSSDTQPSPSVQALAELVRMQHCTPLYVATTLADSELAQQCFTPQELAVACTLATAAHSNQTQLVQALADKSPVLAKYPAWSAEQRPASAMRQLQLQLRLPLQTLKEVFECSQEDSSAYRVVYGMLHIWQGARFQLQMQLDGTDNKPGLEVAGFVSLYAPAAAVCQATCSFELRKPRDRPQCMRPFTATFSNGDSWGEASMLQLHQASWAATKAHLRAQDLVHSNGCLHLHAAVMGME</sequence>
<dbReference type="AlphaFoldDB" id="A0A383VM18"/>
<name>A0A383VM18_TETOB</name>
<keyword evidence="2" id="KW-1185">Reference proteome</keyword>
<organism evidence="1 2">
    <name type="scientific">Tetradesmus obliquus</name>
    <name type="common">Green alga</name>
    <name type="synonym">Acutodesmus obliquus</name>
    <dbReference type="NCBI Taxonomy" id="3088"/>
    <lineage>
        <taxon>Eukaryota</taxon>
        <taxon>Viridiplantae</taxon>
        <taxon>Chlorophyta</taxon>
        <taxon>core chlorophytes</taxon>
        <taxon>Chlorophyceae</taxon>
        <taxon>CS clade</taxon>
        <taxon>Sphaeropleales</taxon>
        <taxon>Scenedesmaceae</taxon>
        <taxon>Tetradesmus</taxon>
    </lineage>
</organism>
<dbReference type="EMBL" id="FNXT01000673">
    <property type="protein sequence ID" value="SZX65930.1"/>
    <property type="molecule type" value="Genomic_DNA"/>
</dbReference>
<dbReference type="Proteomes" id="UP000256970">
    <property type="component" value="Unassembled WGS sequence"/>
</dbReference>
<reference evidence="1 2" key="1">
    <citation type="submission" date="2016-10" db="EMBL/GenBank/DDBJ databases">
        <authorList>
            <person name="Cai Z."/>
        </authorList>
    </citation>
    <scope>NUCLEOTIDE SEQUENCE [LARGE SCALE GENOMIC DNA]</scope>
</reference>
<proteinExistence type="predicted"/>
<evidence type="ECO:0000313" key="2">
    <source>
        <dbReference type="Proteomes" id="UP000256970"/>
    </source>
</evidence>
<evidence type="ECO:0008006" key="3">
    <source>
        <dbReference type="Google" id="ProtNLM"/>
    </source>
</evidence>
<protein>
    <recommendedName>
        <fullName evidence="3">BACK domain-containing protein</fullName>
    </recommendedName>
</protein>
<gene>
    <name evidence="1" type="ORF">BQ4739_LOCUS6390</name>
</gene>
<evidence type="ECO:0000313" key="1">
    <source>
        <dbReference type="EMBL" id="SZX65930.1"/>
    </source>
</evidence>